<feature type="compositionally biased region" description="Acidic residues" evidence="1">
    <location>
        <begin position="10"/>
        <end position="25"/>
    </location>
</feature>
<gene>
    <name evidence="2" type="ORF">EV137_7565</name>
</gene>
<dbReference type="EMBL" id="SODU01000005">
    <property type="protein sequence ID" value="TDW81559.1"/>
    <property type="molecule type" value="Genomic_DNA"/>
</dbReference>
<proteinExistence type="predicted"/>
<organism evidence="2 3">
    <name type="scientific">Kribbella pratensis</name>
    <dbReference type="NCBI Taxonomy" id="2512112"/>
    <lineage>
        <taxon>Bacteria</taxon>
        <taxon>Bacillati</taxon>
        <taxon>Actinomycetota</taxon>
        <taxon>Actinomycetes</taxon>
        <taxon>Propionibacteriales</taxon>
        <taxon>Kribbellaceae</taxon>
        <taxon>Kribbella</taxon>
    </lineage>
</organism>
<dbReference type="Proteomes" id="UP000295060">
    <property type="component" value="Unassembled WGS sequence"/>
</dbReference>
<name>A0ABY2F4T5_9ACTN</name>
<comment type="caution">
    <text evidence="2">The sequence shown here is derived from an EMBL/GenBank/DDBJ whole genome shotgun (WGS) entry which is preliminary data.</text>
</comment>
<feature type="compositionally biased region" description="Acidic residues" evidence="1">
    <location>
        <begin position="39"/>
        <end position="54"/>
    </location>
</feature>
<reference evidence="2 3" key="1">
    <citation type="submission" date="2019-03" db="EMBL/GenBank/DDBJ databases">
        <title>Genomic Encyclopedia of Type Strains, Phase III (KMG-III): the genomes of soil and plant-associated and newly described type strains.</title>
        <authorList>
            <person name="Whitman W."/>
        </authorList>
    </citation>
    <scope>NUCLEOTIDE SEQUENCE [LARGE SCALE GENOMIC DNA]</scope>
    <source>
        <strain evidence="2 3">VKMAc-2574</strain>
    </source>
</reference>
<evidence type="ECO:0000256" key="1">
    <source>
        <dbReference type="SAM" id="MobiDB-lite"/>
    </source>
</evidence>
<accession>A0ABY2F4T5</accession>
<feature type="region of interest" description="Disordered" evidence="1">
    <location>
        <begin position="1"/>
        <end position="76"/>
    </location>
</feature>
<sequence>MTDNARPSLDELDQMPDDMSQEEQAELLVEPSFDHDIENEAEELEAEFGPAEDGEFGRKPPADDQEPSLTGGGGES</sequence>
<evidence type="ECO:0000313" key="2">
    <source>
        <dbReference type="EMBL" id="TDW81559.1"/>
    </source>
</evidence>
<keyword evidence="3" id="KW-1185">Reference proteome</keyword>
<dbReference type="RefSeq" id="WP_134011181.1">
    <property type="nucleotide sequence ID" value="NZ_SODU01000005.1"/>
</dbReference>
<protein>
    <submittedName>
        <fullName evidence="2">Uncharacterized protein</fullName>
    </submittedName>
</protein>
<evidence type="ECO:0000313" key="3">
    <source>
        <dbReference type="Proteomes" id="UP000295060"/>
    </source>
</evidence>